<evidence type="ECO:0000313" key="3">
    <source>
        <dbReference type="Proteomes" id="UP000059680"/>
    </source>
</evidence>
<dbReference type="PaxDb" id="39947-A0A0P0WQ46"/>
<feature type="chain" id="PRO_5006056812" evidence="1">
    <location>
        <begin position="18"/>
        <end position="103"/>
    </location>
</feature>
<dbReference type="EMBL" id="AP014961">
    <property type="protein sequence ID" value="BAS95043.1"/>
    <property type="molecule type" value="Genomic_DNA"/>
</dbReference>
<reference evidence="2 3" key="2">
    <citation type="journal article" date="2013" name="Plant Cell Physiol.">
        <title>Rice Annotation Project Database (RAP-DB): an integrative and interactive database for rice genomics.</title>
        <authorList>
            <person name="Sakai H."/>
            <person name="Lee S.S."/>
            <person name="Tanaka T."/>
            <person name="Numa H."/>
            <person name="Kim J."/>
            <person name="Kawahara Y."/>
            <person name="Wakimoto H."/>
            <person name="Yang C.C."/>
            <person name="Iwamoto M."/>
            <person name="Abe T."/>
            <person name="Yamada Y."/>
            <person name="Muto A."/>
            <person name="Inokuchi H."/>
            <person name="Ikemura T."/>
            <person name="Matsumoto T."/>
            <person name="Sasaki T."/>
            <person name="Itoh T."/>
        </authorList>
    </citation>
    <scope>NUCLEOTIDE SEQUENCE [LARGE SCALE GENOMIC DNA]</scope>
    <source>
        <strain evidence="3">cv. Nipponbare</strain>
    </source>
</reference>
<evidence type="ECO:0000256" key="1">
    <source>
        <dbReference type="SAM" id="SignalP"/>
    </source>
</evidence>
<dbReference type="Proteomes" id="UP000059680">
    <property type="component" value="Chromosome 5"/>
</dbReference>
<reference evidence="3" key="1">
    <citation type="journal article" date="2005" name="Nature">
        <title>The map-based sequence of the rice genome.</title>
        <authorList>
            <consortium name="International rice genome sequencing project (IRGSP)"/>
            <person name="Matsumoto T."/>
            <person name="Wu J."/>
            <person name="Kanamori H."/>
            <person name="Katayose Y."/>
            <person name="Fujisawa M."/>
            <person name="Namiki N."/>
            <person name="Mizuno H."/>
            <person name="Yamamoto K."/>
            <person name="Antonio B.A."/>
            <person name="Baba T."/>
            <person name="Sakata K."/>
            <person name="Nagamura Y."/>
            <person name="Aoki H."/>
            <person name="Arikawa K."/>
            <person name="Arita K."/>
            <person name="Bito T."/>
            <person name="Chiden Y."/>
            <person name="Fujitsuka N."/>
            <person name="Fukunaka R."/>
            <person name="Hamada M."/>
            <person name="Harada C."/>
            <person name="Hayashi A."/>
            <person name="Hijishita S."/>
            <person name="Honda M."/>
            <person name="Hosokawa S."/>
            <person name="Ichikawa Y."/>
            <person name="Idonuma A."/>
            <person name="Iijima M."/>
            <person name="Ikeda M."/>
            <person name="Ikeno M."/>
            <person name="Ito K."/>
            <person name="Ito S."/>
            <person name="Ito T."/>
            <person name="Ito Y."/>
            <person name="Ito Y."/>
            <person name="Iwabuchi A."/>
            <person name="Kamiya K."/>
            <person name="Karasawa W."/>
            <person name="Kurita K."/>
            <person name="Katagiri S."/>
            <person name="Kikuta A."/>
            <person name="Kobayashi H."/>
            <person name="Kobayashi N."/>
            <person name="Machita K."/>
            <person name="Maehara T."/>
            <person name="Masukawa M."/>
            <person name="Mizubayashi T."/>
            <person name="Mukai Y."/>
            <person name="Nagasaki H."/>
            <person name="Nagata Y."/>
            <person name="Naito S."/>
            <person name="Nakashima M."/>
            <person name="Nakama Y."/>
            <person name="Nakamichi Y."/>
            <person name="Nakamura M."/>
            <person name="Meguro A."/>
            <person name="Negishi M."/>
            <person name="Ohta I."/>
            <person name="Ohta T."/>
            <person name="Okamoto M."/>
            <person name="Ono N."/>
            <person name="Saji S."/>
            <person name="Sakaguchi M."/>
            <person name="Sakai K."/>
            <person name="Shibata M."/>
            <person name="Shimokawa T."/>
            <person name="Song J."/>
            <person name="Takazaki Y."/>
            <person name="Terasawa K."/>
            <person name="Tsugane M."/>
            <person name="Tsuji K."/>
            <person name="Ueda S."/>
            <person name="Waki K."/>
            <person name="Yamagata H."/>
            <person name="Yamamoto M."/>
            <person name="Yamamoto S."/>
            <person name="Yamane H."/>
            <person name="Yoshiki S."/>
            <person name="Yoshihara R."/>
            <person name="Yukawa K."/>
            <person name="Zhong H."/>
            <person name="Yano M."/>
            <person name="Yuan Q."/>
            <person name="Ouyang S."/>
            <person name="Liu J."/>
            <person name="Jones K.M."/>
            <person name="Gansberger K."/>
            <person name="Moffat K."/>
            <person name="Hill J."/>
            <person name="Bera J."/>
            <person name="Fadrosh D."/>
            <person name="Jin S."/>
            <person name="Johri S."/>
            <person name="Kim M."/>
            <person name="Overton L."/>
            <person name="Reardon M."/>
            <person name="Tsitrin T."/>
            <person name="Vuong H."/>
            <person name="Weaver B."/>
            <person name="Ciecko A."/>
            <person name="Tallon L."/>
            <person name="Jackson J."/>
            <person name="Pai G."/>
            <person name="Aken S.V."/>
            <person name="Utterback T."/>
            <person name="Reidmuller S."/>
            <person name="Feldblyum T."/>
            <person name="Hsiao J."/>
            <person name="Zismann V."/>
            <person name="Iobst S."/>
            <person name="de Vazeille A.R."/>
            <person name="Buell C.R."/>
            <person name="Ying K."/>
            <person name="Li Y."/>
            <person name="Lu T."/>
            <person name="Huang Y."/>
            <person name="Zhao Q."/>
            <person name="Feng Q."/>
            <person name="Zhang L."/>
            <person name="Zhu J."/>
            <person name="Weng Q."/>
            <person name="Mu J."/>
            <person name="Lu Y."/>
            <person name="Fan D."/>
            <person name="Liu Y."/>
            <person name="Guan J."/>
            <person name="Zhang Y."/>
            <person name="Yu S."/>
            <person name="Liu X."/>
            <person name="Zhang Y."/>
            <person name="Hong G."/>
            <person name="Han B."/>
            <person name="Choisne N."/>
            <person name="Demange N."/>
            <person name="Orjeda G."/>
            <person name="Samain S."/>
            <person name="Cattolico L."/>
            <person name="Pelletier E."/>
            <person name="Couloux A."/>
            <person name="Segurens B."/>
            <person name="Wincker P."/>
            <person name="D'Hont A."/>
            <person name="Scarpelli C."/>
            <person name="Weissenbach J."/>
            <person name="Salanoubat M."/>
            <person name="Quetier F."/>
            <person name="Yu Y."/>
            <person name="Kim H.R."/>
            <person name="Rambo T."/>
            <person name="Currie J."/>
            <person name="Collura K."/>
            <person name="Luo M."/>
            <person name="Yang T."/>
            <person name="Ammiraju J.S.S."/>
            <person name="Engler F."/>
            <person name="Soderlund C."/>
            <person name="Wing R.A."/>
            <person name="Palmer L.E."/>
            <person name="de la Bastide M."/>
            <person name="Spiegel L."/>
            <person name="Nascimento L."/>
            <person name="Zutavern T."/>
            <person name="O'Shaughnessy A."/>
            <person name="Dike S."/>
            <person name="Dedhia N."/>
            <person name="Preston R."/>
            <person name="Balija V."/>
            <person name="McCombie W.R."/>
            <person name="Chow T."/>
            <person name="Chen H."/>
            <person name="Chung M."/>
            <person name="Chen C."/>
            <person name="Shaw J."/>
            <person name="Wu H."/>
            <person name="Hsiao K."/>
            <person name="Chao Y."/>
            <person name="Chu M."/>
            <person name="Cheng C."/>
            <person name="Hour A."/>
            <person name="Lee P."/>
            <person name="Lin S."/>
            <person name="Lin Y."/>
            <person name="Liou J."/>
            <person name="Liu S."/>
            <person name="Hsing Y."/>
            <person name="Raghuvanshi S."/>
            <person name="Mohanty A."/>
            <person name="Bharti A.K."/>
            <person name="Gaur A."/>
            <person name="Gupta V."/>
            <person name="Kumar D."/>
            <person name="Ravi V."/>
            <person name="Vij S."/>
            <person name="Kapur A."/>
            <person name="Khurana P."/>
            <person name="Khurana P."/>
            <person name="Khurana J.P."/>
            <person name="Tyagi A.K."/>
            <person name="Gaikwad K."/>
            <person name="Singh A."/>
            <person name="Dalal V."/>
            <person name="Srivastava S."/>
            <person name="Dixit A."/>
            <person name="Pal A.K."/>
            <person name="Ghazi I.A."/>
            <person name="Yadav M."/>
            <person name="Pandit A."/>
            <person name="Bhargava A."/>
            <person name="Sureshbabu K."/>
            <person name="Batra K."/>
            <person name="Sharma T.R."/>
            <person name="Mohapatra T."/>
            <person name="Singh N.K."/>
            <person name="Messing J."/>
            <person name="Nelson A.B."/>
            <person name="Fuks G."/>
            <person name="Kavchok S."/>
            <person name="Keizer G."/>
            <person name="Linton E."/>
            <person name="Llaca V."/>
            <person name="Song R."/>
            <person name="Tanyolac B."/>
            <person name="Young S."/>
            <person name="Ho-Il K."/>
            <person name="Hahn J.H."/>
            <person name="Sangsakoo G."/>
            <person name="Vanavichit A."/>
            <person name="de Mattos Luiz.A.T."/>
            <person name="Zimmer P.D."/>
            <person name="Malone G."/>
            <person name="Dellagostin O."/>
            <person name="de Oliveira A.C."/>
            <person name="Bevan M."/>
            <person name="Bancroft I."/>
            <person name="Minx P."/>
            <person name="Cordum H."/>
            <person name="Wilson R."/>
            <person name="Cheng Z."/>
            <person name="Jin W."/>
            <person name="Jiang J."/>
            <person name="Leong S.A."/>
            <person name="Iwama H."/>
            <person name="Gojobori T."/>
            <person name="Itoh T."/>
            <person name="Niimura Y."/>
            <person name="Fujii Y."/>
            <person name="Habara T."/>
            <person name="Sakai H."/>
            <person name="Sato Y."/>
            <person name="Wilson G."/>
            <person name="Kumar K."/>
            <person name="McCouch S."/>
            <person name="Juretic N."/>
            <person name="Hoen D."/>
            <person name="Wright S."/>
            <person name="Bruskiewich R."/>
            <person name="Bureau T."/>
            <person name="Miyao A."/>
            <person name="Hirochika H."/>
            <person name="Nishikawa T."/>
            <person name="Kadowaki K."/>
            <person name="Sugiura M."/>
            <person name="Burr B."/>
            <person name="Sasaki T."/>
        </authorList>
    </citation>
    <scope>NUCLEOTIDE SEQUENCE [LARGE SCALE GENOMIC DNA]</scope>
    <source>
        <strain evidence="3">cv. Nipponbare</strain>
    </source>
</reference>
<dbReference type="InParanoid" id="A0A0P0WQ46"/>
<reference evidence="2 3" key="3">
    <citation type="journal article" date="2013" name="Rice">
        <title>Improvement of the Oryza sativa Nipponbare reference genome using next generation sequence and optical map data.</title>
        <authorList>
            <person name="Kawahara Y."/>
            <person name="de la Bastide M."/>
            <person name="Hamilton J.P."/>
            <person name="Kanamori H."/>
            <person name="McCombie W.R."/>
            <person name="Ouyang S."/>
            <person name="Schwartz D.C."/>
            <person name="Tanaka T."/>
            <person name="Wu J."/>
            <person name="Zhou S."/>
            <person name="Childs K.L."/>
            <person name="Davidson R.M."/>
            <person name="Lin H."/>
            <person name="Quesada-Ocampo L."/>
            <person name="Vaillancourt B."/>
            <person name="Sakai H."/>
            <person name="Lee S.S."/>
            <person name="Kim J."/>
            <person name="Numa H."/>
            <person name="Itoh T."/>
            <person name="Buell C.R."/>
            <person name="Matsumoto T."/>
        </authorList>
    </citation>
    <scope>NUCLEOTIDE SEQUENCE [LARGE SCALE GENOMIC DNA]</scope>
    <source>
        <strain evidence="3">cv. Nipponbare</strain>
    </source>
</reference>
<accession>A0A0P0WQ46</accession>
<gene>
    <name evidence="2" type="ordered locus">Os05g0532050</name>
    <name evidence="2" type="ORF">OSNPB_050532050</name>
</gene>
<name>A0A0P0WQ46_ORYSJ</name>
<keyword evidence="1" id="KW-0732">Signal</keyword>
<evidence type="ECO:0000313" key="2">
    <source>
        <dbReference type="EMBL" id="BAS95043.1"/>
    </source>
</evidence>
<protein>
    <submittedName>
        <fullName evidence="2">Os05g0532050 protein</fullName>
    </submittedName>
</protein>
<organism evidence="2 3">
    <name type="scientific">Oryza sativa subsp. japonica</name>
    <name type="common">Rice</name>
    <dbReference type="NCBI Taxonomy" id="39947"/>
    <lineage>
        <taxon>Eukaryota</taxon>
        <taxon>Viridiplantae</taxon>
        <taxon>Streptophyta</taxon>
        <taxon>Embryophyta</taxon>
        <taxon>Tracheophyta</taxon>
        <taxon>Spermatophyta</taxon>
        <taxon>Magnoliopsida</taxon>
        <taxon>Liliopsida</taxon>
        <taxon>Poales</taxon>
        <taxon>Poaceae</taxon>
        <taxon>BOP clade</taxon>
        <taxon>Oryzoideae</taxon>
        <taxon>Oryzeae</taxon>
        <taxon>Oryzinae</taxon>
        <taxon>Oryza</taxon>
        <taxon>Oryza sativa</taxon>
    </lineage>
</organism>
<dbReference type="AlphaFoldDB" id="A0A0P0WQ46"/>
<keyword evidence="3" id="KW-1185">Reference proteome</keyword>
<proteinExistence type="predicted"/>
<sequence length="103" mass="11146">MSLYATLPGLIIVAATAISEETITAIAPKAVEITSRRRAIYAISTKHDVALRRSSEPPCSSSSYARRRTPHRCHHKSCRATSDRSGHAYVVRPPVENAGAACD</sequence>
<feature type="signal peptide" evidence="1">
    <location>
        <begin position="1"/>
        <end position="17"/>
    </location>
</feature>